<comment type="subcellular location">
    <subcellularLocation>
        <location evidence="1">Cell membrane</location>
        <topology evidence="1">Peripheral membrane protein</topology>
    </subcellularLocation>
</comment>
<evidence type="ECO:0000256" key="7">
    <source>
        <dbReference type="ARBA" id="ARBA00023004"/>
    </source>
</evidence>
<evidence type="ECO:0000256" key="1">
    <source>
        <dbReference type="ARBA" id="ARBA00004202"/>
    </source>
</evidence>
<dbReference type="Pfam" id="PF00005">
    <property type="entry name" value="ABC_tran"/>
    <property type="match status" value="1"/>
</dbReference>
<dbReference type="RefSeq" id="WP_168549750.1">
    <property type="nucleotide sequence ID" value="NZ_JAAXPR010000019.1"/>
</dbReference>
<keyword evidence="2" id="KW-0813">Transport</keyword>
<dbReference type="Proteomes" id="UP000522720">
    <property type="component" value="Unassembled WGS sequence"/>
</dbReference>
<dbReference type="InterPro" id="IPR003593">
    <property type="entry name" value="AAA+_ATPase"/>
</dbReference>
<dbReference type="SMART" id="SM00382">
    <property type="entry name" value="AAA"/>
    <property type="match status" value="1"/>
</dbReference>
<dbReference type="PANTHER" id="PTHR42771:SF3">
    <property type="entry name" value="PETROBACTIN IMPORT ATP-BINDING PROTEIN YCLP"/>
    <property type="match status" value="1"/>
</dbReference>
<evidence type="ECO:0000256" key="8">
    <source>
        <dbReference type="ARBA" id="ARBA00023065"/>
    </source>
</evidence>
<dbReference type="GO" id="GO:0006826">
    <property type="term" value="P:iron ion transport"/>
    <property type="evidence" value="ECO:0007669"/>
    <property type="project" value="UniProtKB-KW"/>
</dbReference>
<evidence type="ECO:0000256" key="3">
    <source>
        <dbReference type="ARBA" id="ARBA00022475"/>
    </source>
</evidence>
<dbReference type="CDD" id="cd03214">
    <property type="entry name" value="ABC_Iron-Siderophores_B12_Hemin"/>
    <property type="match status" value="1"/>
</dbReference>
<keyword evidence="5" id="KW-0547">Nucleotide-binding</keyword>
<evidence type="ECO:0000256" key="9">
    <source>
        <dbReference type="ARBA" id="ARBA00023136"/>
    </source>
</evidence>
<dbReference type="Gene3D" id="3.40.50.300">
    <property type="entry name" value="P-loop containing nucleotide triphosphate hydrolases"/>
    <property type="match status" value="1"/>
</dbReference>
<evidence type="ECO:0000256" key="2">
    <source>
        <dbReference type="ARBA" id="ARBA00022448"/>
    </source>
</evidence>
<reference evidence="11 12" key="1">
    <citation type="submission" date="2020-04" db="EMBL/GenBank/DDBJ databases">
        <title>MicrobeNet Type strains.</title>
        <authorList>
            <person name="Nicholson A.C."/>
        </authorList>
    </citation>
    <scope>NUCLEOTIDE SEQUENCE [LARGE SCALE GENOMIC DNA]</scope>
    <source>
        <strain evidence="11 12">CCUG 69612</strain>
    </source>
</reference>
<dbReference type="GO" id="GO:0016887">
    <property type="term" value="F:ATP hydrolysis activity"/>
    <property type="evidence" value="ECO:0007669"/>
    <property type="project" value="InterPro"/>
</dbReference>
<keyword evidence="4" id="KW-0410">Iron transport</keyword>
<evidence type="ECO:0000256" key="6">
    <source>
        <dbReference type="ARBA" id="ARBA00022840"/>
    </source>
</evidence>
<keyword evidence="9" id="KW-0472">Membrane</keyword>
<dbReference type="AlphaFoldDB" id="A0A7X6N131"/>
<dbReference type="GO" id="GO:0005886">
    <property type="term" value="C:plasma membrane"/>
    <property type="evidence" value="ECO:0007669"/>
    <property type="project" value="UniProtKB-SubCell"/>
</dbReference>
<dbReference type="PROSITE" id="PS00211">
    <property type="entry name" value="ABC_TRANSPORTER_1"/>
    <property type="match status" value="1"/>
</dbReference>
<dbReference type="InterPro" id="IPR017871">
    <property type="entry name" value="ABC_transporter-like_CS"/>
</dbReference>
<sequence length="249" mass="28112">MQLDKVSKRFKKEEVLKEVSLEITPASFTAFIGPNGAGKSTLVSTMSRLIAKDSGYIWIKGQEVESWDTNALAKELSLLKQSHSFQTKLTVEELVSFGRYPHSGNRLTAKDEEKIQEALLYLGLEAERKRYIHTLSGGQLQRVFIAMVLAQDTELIFLDEPLNNLDMKQSLAIMMTLRQLVDQLGKTIVMVIHDINMASRFADEIVAFKEGEVFVKGKTRDVMKKEVLDALYDMSVTLVEVDGKQVCVY</sequence>
<evidence type="ECO:0000256" key="5">
    <source>
        <dbReference type="ARBA" id="ARBA00022741"/>
    </source>
</evidence>
<evidence type="ECO:0000313" key="11">
    <source>
        <dbReference type="EMBL" id="NKZ21013.1"/>
    </source>
</evidence>
<keyword evidence="7" id="KW-0408">Iron</keyword>
<gene>
    <name evidence="11" type="ORF">HF992_09260</name>
</gene>
<comment type="caution">
    <text evidence="11">The sequence shown here is derived from an EMBL/GenBank/DDBJ whole genome shotgun (WGS) entry which is preliminary data.</text>
</comment>
<dbReference type="InterPro" id="IPR003439">
    <property type="entry name" value="ABC_transporter-like_ATP-bd"/>
</dbReference>
<name>A0A7X6N131_9STRE</name>
<keyword evidence="12" id="KW-1185">Reference proteome</keyword>
<dbReference type="SUPFAM" id="SSF52540">
    <property type="entry name" value="P-loop containing nucleoside triphosphate hydrolases"/>
    <property type="match status" value="1"/>
</dbReference>
<keyword evidence="3" id="KW-1003">Cell membrane</keyword>
<feature type="domain" description="ABC transporter" evidence="10">
    <location>
        <begin position="1"/>
        <end position="235"/>
    </location>
</feature>
<evidence type="ECO:0000256" key="4">
    <source>
        <dbReference type="ARBA" id="ARBA00022496"/>
    </source>
</evidence>
<keyword evidence="6 11" id="KW-0067">ATP-binding</keyword>
<dbReference type="EMBL" id="JAAXPR010000019">
    <property type="protein sequence ID" value="NKZ21013.1"/>
    <property type="molecule type" value="Genomic_DNA"/>
</dbReference>
<dbReference type="InterPro" id="IPR051535">
    <property type="entry name" value="Siderophore_ABC-ATPase"/>
</dbReference>
<accession>A0A7X6N131</accession>
<dbReference type="PANTHER" id="PTHR42771">
    <property type="entry name" value="IRON(3+)-HYDROXAMATE IMPORT ATP-BINDING PROTEIN FHUC"/>
    <property type="match status" value="1"/>
</dbReference>
<protein>
    <submittedName>
        <fullName evidence="11">ATP-binding cassette domain-containing protein</fullName>
    </submittedName>
</protein>
<dbReference type="PROSITE" id="PS50893">
    <property type="entry name" value="ABC_TRANSPORTER_2"/>
    <property type="match status" value="1"/>
</dbReference>
<dbReference type="GO" id="GO:0005524">
    <property type="term" value="F:ATP binding"/>
    <property type="evidence" value="ECO:0007669"/>
    <property type="project" value="UniProtKB-KW"/>
</dbReference>
<evidence type="ECO:0000259" key="10">
    <source>
        <dbReference type="PROSITE" id="PS50893"/>
    </source>
</evidence>
<proteinExistence type="predicted"/>
<dbReference type="InterPro" id="IPR027417">
    <property type="entry name" value="P-loop_NTPase"/>
</dbReference>
<keyword evidence="8" id="KW-0406">Ion transport</keyword>
<organism evidence="11 12">
    <name type="scientific">Streptococcus ovuberis</name>
    <dbReference type="NCBI Taxonomy" id="1936207"/>
    <lineage>
        <taxon>Bacteria</taxon>
        <taxon>Bacillati</taxon>
        <taxon>Bacillota</taxon>
        <taxon>Bacilli</taxon>
        <taxon>Lactobacillales</taxon>
        <taxon>Streptococcaceae</taxon>
        <taxon>Streptococcus</taxon>
    </lineage>
</organism>
<dbReference type="FunFam" id="3.40.50.300:FF:000134">
    <property type="entry name" value="Iron-enterobactin ABC transporter ATP-binding protein"/>
    <property type="match status" value="1"/>
</dbReference>
<evidence type="ECO:0000313" key="12">
    <source>
        <dbReference type="Proteomes" id="UP000522720"/>
    </source>
</evidence>